<dbReference type="AlphaFoldDB" id="A0AA39TR08"/>
<dbReference type="Proteomes" id="UP001175227">
    <property type="component" value="Unassembled WGS sequence"/>
</dbReference>
<organism evidence="1 2">
    <name type="scientific">Armillaria novae-zelandiae</name>
    <dbReference type="NCBI Taxonomy" id="153914"/>
    <lineage>
        <taxon>Eukaryota</taxon>
        <taxon>Fungi</taxon>
        <taxon>Dikarya</taxon>
        <taxon>Basidiomycota</taxon>
        <taxon>Agaricomycotina</taxon>
        <taxon>Agaricomycetes</taxon>
        <taxon>Agaricomycetidae</taxon>
        <taxon>Agaricales</taxon>
        <taxon>Marasmiineae</taxon>
        <taxon>Physalacriaceae</taxon>
        <taxon>Armillaria</taxon>
    </lineage>
</organism>
<proteinExistence type="predicted"/>
<reference evidence="1" key="1">
    <citation type="submission" date="2023-06" db="EMBL/GenBank/DDBJ databases">
        <authorList>
            <consortium name="Lawrence Berkeley National Laboratory"/>
            <person name="Ahrendt S."/>
            <person name="Sahu N."/>
            <person name="Indic B."/>
            <person name="Wong-Bajracharya J."/>
            <person name="Merenyi Z."/>
            <person name="Ke H.-M."/>
            <person name="Monk M."/>
            <person name="Kocsube S."/>
            <person name="Drula E."/>
            <person name="Lipzen A."/>
            <person name="Balint B."/>
            <person name="Henrissat B."/>
            <person name="Andreopoulos B."/>
            <person name="Martin F.M."/>
            <person name="Harder C.B."/>
            <person name="Rigling D."/>
            <person name="Ford K.L."/>
            <person name="Foster G.D."/>
            <person name="Pangilinan J."/>
            <person name="Papanicolaou A."/>
            <person name="Barry K."/>
            <person name="LaButti K."/>
            <person name="Viragh M."/>
            <person name="Koriabine M."/>
            <person name="Yan M."/>
            <person name="Riley R."/>
            <person name="Champramary S."/>
            <person name="Plett K.L."/>
            <person name="Tsai I.J."/>
            <person name="Slot J."/>
            <person name="Sipos G."/>
            <person name="Plett J."/>
            <person name="Nagy L.G."/>
            <person name="Grigoriev I.V."/>
        </authorList>
    </citation>
    <scope>NUCLEOTIDE SEQUENCE</scope>
    <source>
        <strain evidence="1">ICMP 16352</strain>
    </source>
</reference>
<accession>A0AA39TR08</accession>
<feature type="non-terminal residue" evidence="1">
    <location>
        <position position="1"/>
    </location>
</feature>
<protein>
    <submittedName>
        <fullName evidence="1">Uncharacterized protein</fullName>
    </submittedName>
</protein>
<keyword evidence="2" id="KW-1185">Reference proteome</keyword>
<name>A0AA39TR08_9AGAR</name>
<dbReference type="EMBL" id="JAUEPR010000076">
    <property type="protein sequence ID" value="KAK0467487.1"/>
    <property type="molecule type" value="Genomic_DNA"/>
</dbReference>
<comment type="caution">
    <text evidence="1">The sequence shown here is derived from an EMBL/GenBank/DDBJ whole genome shotgun (WGS) entry which is preliminary data.</text>
</comment>
<evidence type="ECO:0000313" key="1">
    <source>
        <dbReference type="EMBL" id="KAK0467487.1"/>
    </source>
</evidence>
<evidence type="ECO:0000313" key="2">
    <source>
        <dbReference type="Proteomes" id="UP001175227"/>
    </source>
</evidence>
<gene>
    <name evidence="1" type="ORF">IW261DRAFT_1346326</name>
</gene>
<sequence>WWSQYTLWNSILTLVPFPDGYIHGSNFSSKCETLKDESRNNALNLCEDLAFWNLHDNEAKLEERKVKHNLHGILVG</sequence>